<dbReference type="AlphaFoldDB" id="A0A9X0DKB9"/>
<protein>
    <submittedName>
        <fullName evidence="3">Uncharacterized protein</fullName>
    </submittedName>
</protein>
<gene>
    <name evidence="3" type="ORF">OCU04_007768</name>
</gene>
<evidence type="ECO:0000313" key="4">
    <source>
        <dbReference type="Proteomes" id="UP001152300"/>
    </source>
</evidence>
<feature type="transmembrane region" description="Helical" evidence="2">
    <location>
        <begin position="88"/>
        <end position="108"/>
    </location>
</feature>
<keyword evidence="2" id="KW-0812">Transmembrane</keyword>
<name>A0A9X0DKB9_9HELO</name>
<proteinExistence type="predicted"/>
<evidence type="ECO:0000256" key="2">
    <source>
        <dbReference type="SAM" id="Phobius"/>
    </source>
</evidence>
<reference evidence="3" key="1">
    <citation type="submission" date="2022-11" db="EMBL/GenBank/DDBJ databases">
        <title>Genome Resource of Sclerotinia nivalis Strain SnTB1, a Plant Pathogen Isolated from American Ginseng.</title>
        <authorList>
            <person name="Fan S."/>
        </authorList>
    </citation>
    <scope>NUCLEOTIDE SEQUENCE</scope>
    <source>
        <strain evidence="3">SnTB1</strain>
    </source>
</reference>
<feature type="transmembrane region" description="Helical" evidence="2">
    <location>
        <begin position="309"/>
        <end position="331"/>
    </location>
</feature>
<feature type="transmembrane region" description="Helical" evidence="2">
    <location>
        <begin position="161"/>
        <end position="180"/>
    </location>
</feature>
<sequence length="522" mass="59867">MMASLDSRDLVPFPPGSNASDTLIEGVHYNLTTLKHWNYTYYSNGTFSNGSLCFILFKPYTPHLLQNGTFLNSTSCYSPIESMGARSIIGLAVGILFLISIMFTLINLRKHGRTSISPRKRFRAVSRRWQWYWMLIIGTCGGISGISAVDVDRYFLPELPFALTNFFWFLMLPATVAAVWESVRHWGSWQERQMLDIPKNRRALREDDRRTKIELVMPLVFYFFFWLNFLLVIPRSWGSFEKQRDLDQSNLIAAPAATDIRFRLAAFFLFGGWLTTIYSLQHSIYHYKSHEQGFLNRFIALFRHTPAKFVLTLFLSLVMIGYIATISFYFPISPLNIHAKVEFIYPLGWGPIALILLVYEVAGYVNPNEDHDLLRQRRIRDIAADEEMGYTRKPRWWSRLHGDNKFGSVQERLTANVAEVGGGVPTTRGLERGMEMQDLPSPTRDERDIEHPTRDIEALRTAAGVLYPPRLDTEGRFRDNPQMTRDSEVSSVTQVESEQGASTNSTVSVSAPPQQIRSMLDV</sequence>
<dbReference type="InterPro" id="IPR018830">
    <property type="entry name" value="DUF2434"/>
</dbReference>
<feature type="compositionally biased region" description="Low complexity" evidence="1">
    <location>
        <begin position="489"/>
        <end position="499"/>
    </location>
</feature>
<dbReference type="Proteomes" id="UP001152300">
    <property type="component" value="Unassembled WGS sequence"/>
</dbReference>
<dbReference type="EMBL" id="JAPEIS010000008">
    <property type="protein sequence ID" value="KAJ8063918.1"/>
    <property type="molecule type" value="Genomic_DNA"/>
</dbReference>
<comment type="caution">
    <text evidence="3">The sequence shown here is derived from an EMBL/GenBank/DDBJ whole genome shotgun (WGS) entry which is preliminary data.</text>
</comment>
<feature type="transmembrane region" description="Helical" evidence="2">
    <location>
        <begin position="343"/>
        <end position="365"/>
    </location>
</feature>
<feature type="region of interest" description="Disordered" evidence="1">
    <location>
        <begin position="470"/>
        <end position="522"/>
    </location>
</feature>
<evidence type="ECO:0000313" key="3">
    <source>
        <dbReference type="EMBL" id="KAJ8063918.1"/>
    </source>
</evidence>
<feature type="transmembrane region" description="Helical" evidence="2">
    <location>
        <begin position="260"/>
        <end position="280"/>
    </location>
</feature>
<accession>A0A9X0DKB9</accession>
<dbReference type="OrthoDB" id="5308502at2759"/>
<organism evidence="3 4">
    <name type="scientific">Sclerotinia nivalis</name>
    <dbReference type="NCBI Taxonomy" id="352851"/>
    <lineage>
        <taxon>Eukaryota</taxon>
        <taxon>Fungi</taxon>
        <taxon>Dikarya</taxon>
        <taxon>Ascomycota</taxon>
        <taxon>Pezizomycotina</taxon>
        <taxon>Leotiomycetes</taxon>
        <taxon>Helotiales</taxon>
        <taxon>Sclerotiniaceae</taxon>
        <taxon>Sclerotinia</taxon>
    </lineage>
</organism>
<evidence type="ECO:0000256" key="1">
    <source>
        <dbReference type="SAM" id="MobiDB-lite"/>
    </source>
</evidence>
<keyword evidence="2" id="KW-0472">Membrane</keyword>
<feature type="transmembrane region" description="Helical" evidence="2">
    <location>
        <begin position="219"/>
        <end position="240"/>
    </location>
</feature>
<keyword evidence="4" id="KW-1185">Reference proteome</keyword>
<keyword evidence="2" id="KW-1133">Transmembrane helix</keyword>
<dbReference type="Pfam" id="PF10361">
    <property type="entry name" value="DUF2434"/>
    <property type="match status" value="1"/>
</dbReference>
<feature type="compositionally biased region" description="Polar residues" evidence="1">
    <location>
        <begin position="500"/>
        <end position="522"/>
    </location>
</feature>
<feature type="transmembrane region" description="Helical" evidence="2">
    <location>
        <begin position="129"/>
        <end position="149"/>
    </location>
</feature>